<comment type="caution">
    <text evidence="1">The sequence shown here is derived from an EMBL/GenBank/DDBJ whole genome shotgun (WGS) entry which is preliminary data.</text>
</comment>
<dbReference type="EMBL" id="BARU01028423">
    <property type="protein sequence ID" value="GAH70435.1"/>
    <property type="molecule type" value="Genomic_DNA"/>
</dbReference>
<evidence type="ECO:0000313" key="1">
    <source>
        <dbReference type="EMBL" id="GAH70435.1"/>
    </source>
</evidence>
<proteinExistence type="predicted"/>
<accession>X1IMG5</accession>
<protein>
    <submittedName>
        <fullName evidence="1">Uncharacterized protein</fullName>
    </submittedName>
</protein>
<feature type="non-terminal residue" evidence="1">
    <location>
        <position position="1"/>
    </location>
</feature>
<reference evidence="1" key="1">
    <citation type="journal article" date="2014" name="Front. Microbiol.">
        <title>High frequency of phylogenetically diverse reductive dehalogenase-homologous genes in deep subseafloor sedimentary metagenomes.</title>
        <authorList>
            <person name="Kawai M."/>
            <person name="Futagami T."/>
            <person name="Toyoda A."/>
            <person name="Takaki Y."/>
            <person name="Nishi S."/>
            <person name="Hori S."/>
            <person name="Arai W."/>
            <person name="Tsubouchi T."/>
            <person name="Morono Y."/>
            <person name="Uchiyama I."/>
            <person name="Ito T."/>
            <person name="Fujiyama A."/>
            <person name="Inagaki F."/>
            <person name="Takami H."/>
        </authorList>
    </citation>
    <scope>NUCLEOTIDE SEQUENCE</scope>
    <source>
        <strain evidence="1">Expedition CK06-06</strain>
    </source>
</reference>
<sequence length="46" mass="5489">DEYKTAQRKIKVKDMTSLDEYPELILYEGWYCNDPPKVHLTEGQDK</sequence>
<gene>
    <name evidence="1" type="ORF">S03H2_45363</name>
</gene>
<name>X1IMG5_9ZZZZ</name>
<organism evidence="1">
    <name type="scientific">marine sediment metagenome</name>
    <dbReference type="NCBI Taxonomy" id="412755"/>
    <lineage>
        <taxon>unclassified sequences</taxon>
        <taxon>metagenomes</taxon>
        <taxon>ecological metagenomes</taxon>
    </lineage>
</organism>
<dbReference type="AlphaFoldDB" id="X1IMG5"/>